<accession>A0ABU4XIF0</accession>
<reference evidence="2 3" key="1">
    <citation type="submission" date="2023-08" db="EMBL/GenBank/DDBJ databases">
        <title>Implementing the SeqCode for naming new Mesorhizobium species isolated from Vachellia karroo root nodules.</title>
        <authorList>
            <person name="Van Lill M."/>
        </authorList>
    </citation>
    <scope>NUCLEOTIDE SEQUENCE [LARGE SCALE GENOMIC DNA]</scope>
    <source>
        <strain evidence="2 3">VK23A</strain>
    </source>
</reference>
<comment type="caution">
    <text evidence="2">The sequence shown here is derived from an EMBL/GenBank/DDBJ whole genome shotgun (WGS) entry which is preliminary data.</text>
</comment>
<name>A0ABU4XIF0_9HYPH</name>
<feature type="compositionally biased region" description="Basic and acidic residues" evidence="1">
    <location>
        <begin position="7"/>
        <end position="24"/>
    </location>
</feature>
<evidence type="ECO:0000313" key="3">
    <source>
        <dbReference type="Proteomes" id="UP001271780"/>
    </source>
</evidence>
<evidence type="ECO:0000313" key="2">
    <source>
        <dbReference type="EMBL" id="MDX8473407.1"/>
    </source>
</evidence>
<proteinExistence type="predicted"/>
<sequence length="51" mass="5864">MRKSTKRGPDADPPKLRKGDDKARAKTGNKRLAEQIRKVLAKHYASKYRAR</sequence>
<dbReference type="EMBL" id="JAVIIZ010000008">
    <property type="protein sequence ID" value="MDX8473407.1"/>
    <property type="molecule type" value="Genomic_DNA"/>
</dbReference>
<protein>
    <submittedName>
        <fullName evidence="2">Uncharacterized protein</fullName>
    </submittedName>
</protein>
<evidence type="ECO:0000256" key="1">
    <source>
        <dbReference type="SAM" id="MobiDB-lite"/>
    </source>
</evidence>
<dbReference type="Proteomes" id="UP001271780">
    <property type="component" value="Unassembled WGS sequence"/>
</dbReference>
<organism evidence="2 3">
    <name type="scientific">Mesorhizobium dulcispinae</name>
    <dbReference type="NCBI Taxonomy" id="3072316"/>
    <lineage>
        <taxon>Bacteria</taxon>
        <taxon>Pseudomonadati</taxon>
        <taxon>Pseudomonadota</taxon>
        <taxon>Alphaproteobacteria</taxon>
        <taxon>Hyphomicrobiales</taxon>
        <taxon>Phyllobacteriaceae</taxon>
        <taxon>Mesorhizobium</taxon>
    </lineage>
</organism>
<dbReference type="RefSeq" id="WP_320263532.1">
    <property type="nucleotide sequence ID" value="NZ_JAVIIX010000006.1"/>
</dbReference>
<keyword evidence="3" id="KW-1185">Reference proteome</keyword>
<gene>
    <name evidence="2" type="ORF">RFM27_15110</name>
</gene>
<feature type="region of interest" description="Disordered" evidence="1">
    <location>
        <begin position="1"/>
        <end position="33"/>
    </location>
</feature>